<feature type="domain" description="FecR N-terminal" evidence="2">
    <location>
        <begin position="7"/>
        <end position="49"/>
    </location>
</feature>
<evidence type="ECO:0000313" key="3">
    <source>
        <dbReference type="EMBL" id="TRX74758.1"/>
    </source>
</evidence>
<gene>
    <name evidence="3" type="ORF">FM069_11675</name>
</gene>
<organism evidence="3 4">
    <name type="scientific">Pseudomonas mangiferae</name>
    <dbReference type="NCBI Taxonomy" id="2593654"/>
    <lineage>
        <taxon>Bacteria</taxon>
        <taxon>Pseudomonadati</taxon>
        <taxon>Pseudomonadota</taxon>
        <taxon>Gammaproteobacteria</taxon>
        <taxon>Pseudomonadales</taxon>
        <taxon>Pseudomonadaceae</taxon>
        <taxon>Pseudomonas</taxon>
    </lineage>
</organism>
<protein>
    <submittedName>
        <fullName evidence="3">DUF4880 domain-containing protein</fullName>
    </submittedName>
</protein>
<feature type="domain" description="FecR protein" evidence="1">
    <location>
        <begin position="106"/>
        <end position="195"/>
    </location>
</feature>
<comment type="caution">
    <text evidence="3">The sequence shown here is derived from an EMBL/GenBank/DDBJ whole genome shotgun (WGS) entry which is preliminary data.</text>
</comment>
<dbReference type="InterPro" id="IPR032623">
    <property type="entry name" value="FecR_N"/>
</dbReference>
<accession>A0A553GZ19</accession>
<evidence type="ECO:0000259" key="1">
    <source>
        <dbReference type="Pfam" id="PF04773"/>
    </source>
</evidence>
<proteinExistence type="predicted"/>
<name>A0A553GZ19_9PSED</name>
<dbReference type="PANTHER" id="PTHR30273:SF2">
    <property type="entry name" value="PROTEIN FECR"/>
    <property type="match status" value="1"/>
</dbReference>
<dbReference type="EMBL" id="VJOY01000007">
    <property type="protein sequence ID" value="TRX74758.1"/>
    <property type="molecule type" value="Genomic_DNA"/>
</dbReference>
<dbReference type="InterPro" id="IPR012373">
    <property type="entry name" value="Ferrdict_sens_TM"/>
</dbReference>
<dbReference type="PANTHER" id="PTHR30273">
    <property type="entry name" value="PERIPLASMIC SIGNAL SENSOR AND SIGMA FACTOR ACTIVATOR FECR-RELATED"/>
    <property type="match status" value="1"/>
</dbReference>
<sequence length="307" mass="33461">MPAAILDEAAAWLVRLHGDGDSEATRQACAQWRQRSPQHDQAWARAERLLQRLGSLPPELAMPALGRERIGRRRALKHLALLLAVAPAALTTWRAAPWEAWLADQRTAVGEVRALALPDGSQLTLNTDSALDLRFDGQRRHLQLRQGELLLHAAADPRPLLLDVAVGRLSTPGARFSLREQGDAAHLVVLEGAVRVEPLDGLAQWVPAGRQGRFDRQRLGPLAAAEASAVAWTHGMLMADRLPLAELLAELARYHHGVLRCAPAVAGLAVSGAYPLRDRGRALAMLAATYPVRVRRLTDLWISLDAA</sequence>
<dbReference type="AlphaFoldDB" id="A0A553GZ19"/>
<dbReference type="PIRSF" id="PIRSF018266">
    <property type="entry name" value="FecR"/>
    <property type="match status" value="1"/>
</dbReference>
<dbReference type="Proteomes" id="UP000315235">
    <property type="component" value="Unassembled WGS sequence"/>
</dbReference>
<keyword evidence="4" id="KW-1185">Reference proteome</keyword>
<dbReference type="GO" id="GO:0016989">
    <property type="term" value="F:sigma factor antagonist activity"/>
    <property type="evidence" value="ECO:0007669"/>
    <property type="project" value="TreeGrafter"/>
</dbReference>
<evidence type="ECO:0000313" key="4">
    <source>
        <dbReference type="Proteomes" id="UP000315235"/>
    </source>
</evidence>
<dbReference type="Gene3D" id="2.60.120.1440">
    <property type="match status" value="1"/>
</dbReference>
<dbReference type="OrthoDB" id="1099576at2"/>
<evidence type="ECO:0000259" key="2">
    <source>
        <dbReference type="Pfam" id="PF16220"/>
    </source>
</evidence>
<reference evidence="3 4" key="1">
    <citation type="submission" date="2019-07" db="EMBL/GenBank/DDBJ databases">
        <title>Pseudomonas mangiferae sp. nov., isolated from bark of mango tree in Thailand.</title>
        <authorList>
            <person name="Srisuk N."/>
            <person name="Anurat P."/>
        </authorList>
    </citation>
    <scope>NUCLEOTIDE SEQUENCE [LARGE SCALE GENOMIC DNA]</scope>
    <source>
        <strain evidence="3 4">DMKU_BBB3-04</strain>
    </source>
</reference>
<dbReference type="Pfam" id="PF16220">
    <property type="entry name" value="DUF4880"/>
    <property type="match status" value="1"/>
</dbReference>
<dbReference type="InterPro" id="IPR006860">
    <property type="entry name" value="FecR"/>
</dbReference>
<dbReference type="Pfam" id="PF04773">
    <property type="entry name" value="FecR"/>
    <property type="match status" value="1"/>
</dbReference>